<sequence length="506" mass="56599">MIKRTKPHYQNKLLPPMFVLLFGLMTGCKSAMHGTEKKNRPNILILLTDDQRHTAVGSLGIEEVATPAIDELMAEGVSFTNSYILGAPHGAVCSPSRAMLMTGRHYFNLEPGVYAQFSVADSLRGKSDYLTFPEYFKANGYRTFATGKQHNGKPWVERGFDQGKSLYLGGMTKHFGAKVRDFDKERGWSKPYADTEKFSSELFADAAVDFLRNDTSESPFLMYVAFTAPHDPRTAPEEYHAMYPVEETELPENFMEEHPFPIADMRIRDEKLAAFPRTRKEVKKHISDYHAMVTATDTQIRRVLDGLKASGKADNTIIVFSGDNGLAVGQHGLMGKQSVYEHSVKVPLVFVGPGIPKNVKKEAFAYLHDVFPTLCGLVGIDVPESVQTENLAPVLLGKEAQVRKSILYAYNAWPGDKKPGQRGAHRAVRKGDYKLIVSSKDGELTHQLFNVSKDPWELENLATAPEFRNIKSDLLIELKSLIQKTGDPADLDRDMFGLYDSNMTRP</sequence>
<dbReference type="GO" id="GO:0046872">
    <property type="term" value="F:metal ion binding"/>
    <property type="evidence" value="ECO:0007669"/>
    <property type="project" value="UniProtKB-KW"/>
</dbReference>
<dbReference type="InterPro" id="IPR017850">
    <property type="entry name" value="Alkaline_phosphatase_core_sf"/>
</dbReference>
<name>A0A1M6DAW7_9FLAO</name>
<dbReference type="Pfam" id="PF00884">
    <property type="entry name" value="Sulfatase"/>
    <property type="match status" value="1"/>
</dbReference>
<evidence type="ECO:0000256" key="3">
    <source>
        <dbReference type="ARBA" id="ARBA00022723"/>
    </source>
</evidence>
<dbReference type="CDD" id="cd16155">
    <property type="entry name" value="sulfatase_like"/>
    <property type="match status" value="1"/>
</dbReference>
<dbReference type="EMBL" id="FQYU01000001">
    <property type="protein sequence ID" value="SHI70299.1"/>
    <property type="molecule type" value="Genomic_DNA"/>
</dbReference>
<evidence type="ECO:0000313" key="8">
    <source>
        <dbReference type="EMBL" id="SHI70299.1"/>
    </source>
</evidence>
<keyword evidence="4" id="KW-0732">Signal</keyword>
<feature type="domain" description="Sulfatase N-terminal" evidence="7">
    <location>
        <begin position="41"/>
        <end position="380"/>
    </location>
</feature>
<organism evidence="8 9">
    <name type="scientific">Pseudozobellia thermophila</name>
    <dbReference type="NCBI Taxonomy" id="192903"/>
    <lineage>
        <taxon>Bacteria</taxon>
        <taxon>Pseudomonadati</taxon>
        <taxon>Bacteroidota</taxon>
        <taxon>Flavobacteriia</taxon>
        <taxon>Flavobacteriales</taxon>
        <taxon>Flavobacteriaceae</taxon>
        <taxon>Pseudozobellia</taxon>
    </lineage>
</organism>
<dbReference type="PANTHER" id="PTHR42693">
    <property type="entry name" value="ARYLSULFATASE FAMILY MEMBER"/>
    <property type="match status" value="1"/>
</dbReference>
<dbReference type="GO" id="GO:0004065">
    <property type="term" value="F:arylsulfatase activity"/>
    <property type="evidence" value="ECO:0007669"/>
    <property type="project" value="TreeGrafter"/>
</dbReference>
<dbReference type="Proteomes" id="UP000184543">
    <property type="component" value="Unassembled WGS sequence"/>
</dbReference>
<keyword evidence="6" id="KW-0106">Calcium</keyword>
<comment type="similarity">
    <text evidence="2">Belongs to the sulfatase family.</text>
</comment>
<evidence type="ECO:0000256" key="5">
    <source>
        <dbReference type="ARBA" id="ARBA00022801"/>
    </source>
</evidence>
<dbReference type="RefSeq" id="WP_094766535.1">
    <property type="nucleotide sequence ID" value="NZ_FQYU01000001.1"/>
</dbReference>
<dbReference type="InterPro" id="IPR050738">
    <property type="entry name" value="Sulfatase"/>
</dbReference>
<protein>
    <submittedName>
        <fullName evidence="8">Arylsulfatase A</fullName>
    </submittedName>
</protein>
<evidence type="ECO:0000256" key="4">
    <source>
        <dbReference type="ARBA" id="ARBA00022729"/>
    </source>
</evidence>
<reference evidence="9" key="1">
    <citation type="submission" date="2016-11" db="EMBL/GenBank/DDBJ databases">
        <authorList>
            <person name="Varghese N."/>
            <person name="Submissions S."/>
        </authorList>
    </citation>
    <scope>NUCLEOTIDE SEQUENCE [LARGE SCALE GENOMIC DNA]</scope>
    <source>
        <strain evidence="9">DSM 19858</strain>
    </source>
</reference>
<dbReference type="Gene3D" id="3.40.720.10">
    <property type="entry name" value="Alkaline Phosphatase, subunit A"/>
    <property type="match status" value="1"/>
</dbReference>
<evidence type="ECO:0000256" key="2">
    <source>
        <dbReference type="ARBA" id="ARBA00008779"/>
    </source>
</evidence>
<evidence type="ECO:0000256" key="6">
    <source>
        <dbReference type="ARBA" id="ARBA00022837"/>
    </source>
</evidence>
<dbReference type="AlphaFoldDB" id="A0A1M6DAW7"/>
<dbReference type="OrthoDB" id="9762324at2"/>
<proteinExistence type="inferred from homology"/>
<keyword evidence="5" id="KW-0378">Hydrolase</keyword>
<comment type="cofactor">
    <cofactor evidence="1">
        <name>Ca(2+)</name>
        <dbReference type="ChEBI" id="CHEBI:29108"/>
    </cofactor>
</comment>
<keyword evidence="3" id="KW-0479">Metal-binding</keyword>
<evidence type="ECO:0000256" key="1">
    <source>
        <dbReference type="ARBA" id="ARBA00001913"/>
    </source>
</evidence>
<dbReference type="PANTHER" id="PTHR42693:SF42">
    <property type="entry name" value="ARYLSULFATASE G"/>
    <property type="match status" value="1"/>
</dbReference>
<evidence type="ECO:0000313" key="9">
    <source>
        <dbReference type="Proteomes" id="UP000184543"/>
    </source>
</evidence>
<dbReference type="PROSITE" id="PS51257">
    <property type="entry name" value="PROKAR_LIPOPROTEIN"/>
    <property type="match status" value="1"/>
</dbReference>
<dbReference type="SUPFAM" id="SSF53649">
    <property type="entry name" value="Alkaline phosphatase-like"/>
    <property type="match status" value="1"/>
</dbReference>
<dbReference type="STRING" id="192903.SAMN04488513_1011038"/>
<dbReference type="InterPro" id="IPR000917">
    <property type="entry name" value="Sulfatase_N"/>
</dbReference>
<accession>A0A1M6DAW7</accession>
<dbReference type="InterPro" id="IPR024607">
    <property type="entry name" value="Sulfatase_CS"/>
</dbReference>
<dbReference type="PROSITE" id="PS00523">
    <property type="entry name" value="SULFATASE_1"/>
    <property type="match status" value="1"/>
</dbReference>
<evidence type="ECO:0000259" key="7">
    <source>
        <dbReference type="Pfam" id="PF00884"/>
    </source>
</evidence>
<gene>
    <name evidence="8" type="ORF">SAMN04488513_1011038</name>
</gene>
<keyword evidence="9" id="KW-1185">Reference proteome</keyword>